<dbReference type="PANTHER" id="PTHR45784">
    <property type="entry name" value="C-TYPE LECTIN DOMAIN FAMILY 20 MEMBER A-RELATED"/>
    <property type="match status" value="1"/>
</dbReference>
<dbReference type="CDD" id="cd03602">
    <property type="entry name" value="CLECT_1"/>
    <property type="match status" value="1"/>
</dbReference>
<dbReference type="InterPro" id="IPR016186">
    <property type="entry name" value="C-type_lectin-like/link_sf"/>
</dbReference>
<dbReference type="InterPro" id="IPR016187">
    <property type="entry name" value="CTDL_fold"/>
</dbReference>
<gene>
    <name evidence="4" type="primary">LOC115595601</name>
</gene>
<organism evidence="4 5">
    <name type="scientific">Sparus aurata</name>
    <name type="common">Gilthead sea bream</name>
    <dbReference type="NCBI Taxonomy" id="8175"/>
    <lineage>
        <taxon>Eukaryota</taxon>
        <taxon>Metazoa</taxon>
        <taxon>Chordata</taxon>
        <taxon>Craniata</taxon>
        <taxon>Vertebrata</taxon>
        <taxon>Euteleostomi</taxon>
        <taxon>Actinopterygii</taxon>
        <taxon>Neopterygii</taxon>
        <taxon>Teleostei</taxon>
        <taxon>Neoteleostei</taxon>
        <taxon>Acanthomorphata</taxon>
        <taxon>Eupercaria</taxon>
        <taxon>Spariformes</taxon>
        <taxon>Sparidae</taxon>
        <taxon>Sparus</taxon>
    </lineage>
</organism>
<dbReference type="InterPro" id="IPR018378">
    <property type="entry name" value="C-type_lectin_CS"/>
</dbReference>
<dbReference type="InParanoid" id="A0A671Y811"/>
<dbReference type="SMART" id="SM00034">
    <property type="entry name" value="CLECT"/>
    <property type="match status" value="1"/>
</dbReference>
<dbReference type="Proteomes" id="UP000472265">
    <property type="component" value="Chromosome 14"/>
</dbReference>
<dbReference type="SUPFAM" id="SSF56436">
    <property type="entry name" value="C-type lectin-like"/>
    <property type="match status" value="2"/>
</dbReference>
<accession>A0A671Y811</accession>
<proteinExistence type="predicted"/>
<feature type="domain" description="C-type lectin" evidence="3">
    <location>
        <begin position="46"/>
        <end position="152"/>
    </location>
</feature>
<feature type="compositionally biased region" description="Basic residues" evidence="2">
    <location>
        <begin position="222"/>
        <end position="233"/>
    </location>
</feature>
<evidence type="ECO:0000313" key="5">
    <source>
        <dbReference type="Proteomes" id="UP000472265"/>
    </source>
</evidence>
<dbReference type="InterPro" id="IPR001304">
    <property type="entry name" value="C-type_lectin-like"/>
</dbReference>
<protein>
    <recommendedName>
        <fullName evidence="3">C-type lectin domain-containing protein</fullName>
    </recommendedName>
</protein>
<keyword evidence="1" id="KW-1015">Disulfide bond</keyword>
<dbReference type="OMA" id="CCCTNDI"/>
<dbReference type="PROSITE" id="PS50041">
    <property type="entry name" value="C_TYPE_LECTIN_2"/>
    <property type="match status" value="1"/>
</dbReference>
<reference evidence="4" key="3">
    <citation type="submission" date="2025-09" db="UniProtKB">
        <authorList>
            <consortium name="Ensembl"/>
        </authorList>
    </citation>
    <scope>IDENTIFICATION</scope>
</reference>
<name>A0A671Y811_SPAAU</name>
<feature type="compositionally biased region" description="Basic and acidic residues" evidence="2">
    <location>
        <begin position="210"/>
        <end position="221"/>
    </location>
</feature>
<feature type="region of interest" description="Disordered" evidence="2">
    <location>
        <begin position="210"/>
        <end position="233"/>
    </location>
</feature>
<dbReference type="PANTHER" id="PTHR45784:SF3">
    <property type="entry name" value="C-TYPE LECTIN DOMAIN FAMILY 4 MEMBER K-LIKE-RELATED"/>
    <property type="match status" value="1"/>
</dbReference>
<evidence type="ECO:0000313" key="4">
    <source>
        <dbReference type="Ensembl" id="ENSSAUP00010059684.1"/>
    </source>
</evidence>
<dbReference type="AlphaFoldDB" id="A0A671Y811"/>
<dbReference type="PROSITE" id="PS00615">
    <property type="entry name" value="C_TYPE_LECTIN_1"/>
    <property type="match status" value="1"/>
</dbReference>
<dbReference type="Ensembl" id="ENSSAUT00010062603.1">
    <property type="protein sequence ID" value="ENSSAUP00010059684.1"/>
    <property type="gene ID" value="ENSSAUG00010024238.1"/>
</dbReference>
<evidence type="ECO:0000256" key="2">
    <source>
        <dbReference type="SAM" id="MobiDB-lite"/>
    </source>
</evidence>
<sequence length="233" mass="26644">MPGQPAHYDHGQHCTGVNDDGLWNDHSCKARYKSVCMDVRGLNVKFVYIATDMTWTEAQSYCRKHHTDLASVRNAAENQKVDDVIPAEQSAWIGLFRDSWKWSDGSFSSFRYWAPGEPNNVGGNQACVVAGLGGDGKWSDDSCDNKKPFVCYTTISKHIIKVRLVREDSSLDLNDPAVMEQMLKEVQQRLEDQGVKGDVKLSWRKQADGKVFHKEEEEETKKKKRTRRKRDEF</sequence>
<dbReference type="GeneTree" id="ENSGT01100000263473"/>
<reference evidence="4" key="1">
    <citation type="submission" date="2021-04" db="EMBL/GenBank/DDBJ databases">
        <authorList>
            <consortium name="Wellcome Sanger Institute Data Sharing"/>
        </authorList>
    </citation>
    <scope>NUCLEOTIDE SEQUENCE [LARGE SCALE GENOMIC DNA]</scope>
</reference>
<dbReference type="Pfam" id="PF00059">
    <property type="entry name" value="Lectin_C"/>
    <property type="match status" value="1"/>
</dbReference>
<reference evidence="4" key="2">
    <citation type="submission" date="2025-08" db="UniProtKB">
        <authorList>
            <consortium name="Ensembl"/>
        </authorList>
    </citation>
    <scope>IDENTIFICATION</scope>
</reference>
<dbReference type="Gene3D" id="3.10.100.10">
    <property type="entry name" value="Mannose-Binding Protein A, subunit A"/>
    <property type="match status" value="2"/>
</dbReference>
<keyword evidence="5" id="KW-1185">Reference proteome</keyword>
<evidence type="ECO:0000259" key="3">
    <source>
        <dbReference type="PROSITE" id="PS50041"/>
    </source>
</evidence>
<evidence type="ECO:0000256" key="1">
    <source>
        <dbReference type="ARBA" id="ARBA00023157"/>
    </source>
</evidence>